<proteinExistence type="predicted"/>
<accession>A0A5D0CLM5</accession>
<keyword evidence="2" id="KW-0808">Transferase</keyword>
<dbReference type="Pfam" id="PF13673">
    <property type="entry name" value="Acetyltransf_10"/>
    <property type="match status" value="1"/>
</dbReference>
<dbReference type="CDD" id="cd04301">
    <property type="entry name" value="NAT_SF"/>
    <property type="match status" value="1"/>
</dbReference>
<reference evidence="2 3" key="1">
    <citation type="submission" date="2019-08" db="EMBL/GenBank/DDBJ databases">
        <title>Genome sequencing of Paenibacillus faecis DSM 23593(T).</title>
        <authorList>
            <person name="Kook J.-K."/>
            <person name="Park S.-N."/>
            <person name="Lim Y.K."/>
        </authorList>
    </citation>
    <scope>NUCLEOTIDE SEQUENCE [LARGE SCALE GENOMIC DNA]</scope>
    <source>
        <strain evidence="2 3">DSM 23593</strain>
    </source>
</reference>
<evidence type="ECO:0000313" key="3">
    <source>
        <dbReference type="Proteomes" id="UP000325218"/>
    </source>
</evidence>
<organism evidence="2 3">
    <name type="scientific">Paenibacillus faecis</name>
    <dbReference type="NCBI Taxonomy" id="862114"/>
    <lineage>
        <taxon>Bacteria</taxon>
        <taxon>Bacillati</taxon>
        <taxon>Bacillota</taxon>
        <taxon>Bacilli</taxon>
        <taxon>Bacillales</taxon>
        <taxon>Paenibacillaceae</taxon>
        <taxon>Paenibacillus</taxon>
    </lineage>
</organism>
<name>A0A5D0CLM5_9BACL</name>
<gene>
    <name evidence="2" type="ORF">FRY98_21675</name>
</gene>
<dbReference type="Gene3D" id="3.40.630.30">
    <property type="match status" value="1"/>
</dbReference>
<dbReference type="InterPro" id="IPR000182">
    <property type="entry name" value="GNAT_dom"/>
</dbReference>
<keyword evidence="3" id="KW-1185">Reference proteome</keyword>
<sequence>MNTNLLIRDFIDEDSGMVSSIIKENLVNVNIKDYPEKIIKNMSRIFTPEYISSISKIRKVYVVVEGNKIIGTASLDQDTIYTVFIDILHHNKGIGRFLIDFIERIALDSGTTSLKLPSSITAQGFYEKLGYHALEIIESEDFGKDIIMTKNLIKE</sequence>
<dbReference type="EMBL" id="VSDO01000005">
    <property type="protein sequence ID" value="TYA10430.1"/>
    <property type="molecule type" value="Genomic_DNA"/>
</dbReference>
<dbReference type="InterPro" id="IPR052564">
    <property type="entry name" value="N-acetyltrans/Recomb-assoc"/>
</dbReference>
<feature type="domain" description="N-acetyltransferase" evidence="1">
    <location>
        <begin position="5"/>
        <end position="153"/>
    </location>
</feature>
<dbReference type="SUPFAM" id="SSF55729">
    <property type="entry name" value="Acyl-CoA N-acyltransferases (Nat)"/>
    <property type="match status" value="1"/>
</dbReference>
<dbReference type="GO" id="GO:0016747">
    <property type="term" value="F:acyltransferase activity, transferring groups other than amino-acyl groups"/>
    <property type="evidence" value="ECO:0007669"/>
    <property type="project" value="InterPro"/>
</dbReference>
<dbReference type="PROSITE" id="PS51186">
    <property type="entry name" value="GNAT"/>
    <property type="match status" value="1"/>
</dbReference>
<dbReference type="OrthoDB" id="9775804at2"/>
<dbReference type="Proteomes" id="UP000325218">
    <property type="component" value="Unassembled WGS sequence"/>
</dbReference>
<dbReference type="RefSeq" id="WP_148455989.1">
    <property type="nucleotide sequence ID" value="NZ_VSDO01000005.1"/>
</dbReference>
<dbReference type="AlphaFoldDB" id="A0A5D0CLM5"/>
<dbReference type="InterPro" id="IPR016181">
    <property type="entry name" value="Acyl_CoA_acyltransferase"/>
</dbReference>
<protein>
    <submittedName>
        <fullName evidence="2">GNAT family N-acetyltransferase</fullName>
    </submittedName>
</protein>
<comment type="caution">
    <text evidence="2">The sequence shown here is derived from an EMBL/GenBank/DDBJ whole genome shotgun (WGS) entry which is preliminary data.</text>
</comment>
<dbReference type="PANTHER" id="PTHR43451">
    <property type="entry name" value="ACETYLTRANSFERASE (GNAT) FAMILY PROTEIN"/>
    <property type="match status" value="1"/>
</dbReference>
<evidence type="ECO:0000259" key="1">
    <source>
        <dbReference type="PROSITE" id="PS51186"/>
    </source>
</evidence>
<evidence type="ECO:0000313" key="2">
    <source>
        <dbReference type="EMBL" id="TYA10430.1"/>
    </source>
</evidence>
<dbReference type="PANTHER" id="PTHR43451:SF1">
    <property type="entry name" value="ACETYLTRANSFERASE"/>
    <property type="match status" value="1"/>
</dbReference>